<proteinExistence type="predicted"/>
<dbReference type="InterPro" id="IPR002823">
    <property type="entry name" value="DUF112_TM"/>
</dbReference>
<dbReference type="Proteomes" id="UP001652397">
    <property type="component" value="Unassembled WGS sequence"/>
</dbReference>
<reference evidence="3 4" key="1">
    <citation type="journal article" date="2021" name="ISME Commun">
        <title>Automated analysis of genomic sequences facilitates high-throughput and comprehensive description of bacteria.</title>
        <authorList>
            <person name="Hitch T.C.A."/>
        </authorList>
    </citation>
    <scope>NUCLEOTIDE SEQUENCE [LARGE SCALE GENOMIC DNA]</scope>
    <source>
        <strain evidence="3 4">Sanger_34</strain>
    </source>
</reference>
<dbReference type="PANTHER" id="PTHR35342:SF5">
    <property type="entry name" value="TRICARBOXYLIC TRANSPORT PROTEIN"/>
    <property type="match status" value="1"/>
</dbReference>
<protein>
    <submittedName>
        <fullName evidence="3">Tripartite tricarboxylate transporter permease</fullName>
    </submittedName>
</protein>
<feature type="transmembrane region" description="Helical" evidence="1">
    <location>
        <begin position="58"/>
        <end position="80"/>
    </location>
</feature>
<feature type="domain" description="DUF112" evidence="2">
    <location>
        <begin position="18"/>
        <end position="436"/>
    </location>
</feature>
<feature type="transmembrane region" description="Helical" evidence="1">
    <location>
        <begin position="106"/>
        <end position="132"/>
    </location>
</feature>
<evidence type="ECO:0000259" key="2">
    <source>
        <dbReference type="Pfam" id="PF01970"/>
    </source>
</evidence>
<feature type="transmembrane region" description="Helical" evidence="1">
    <location>
        <begin position="166"/>
        <end position="184"/>
    </location>
</feature>
<evidence type="ECO:0000313" key="3">
    <source>
        <dbReference type="EMBL" id="MCU6788489.1"/>
    </source>
</evidence>
<dbReference type="RefSeq" id="WP_207724459.1">
    <property type="nucleotide sequence ID" value="NZ_JAOQJE010000003.1"/>
</dbReference>
<organism evidence="3 4">
    <name type="scientific">Agathobaculum ammoniilyticum</name>
    <dbReference type="NCBI Taxonomy" id="2981778"/>
    <lineage>
        <taxon>Bacteria</taxon>
        <taxon>Bacillati</taxon>
        <taxon>Bacillota</taxon>
        <taxon>Clostridia</taxon>
        <taxon>Eubacteriales</taxon>
        <taxon>Butyricicoccaceae</taxon>
        <taxon>Agathobaculum</taxon>
    </lineage>
</organism>
<dbReference type="PANTHER" id="PTHR35342">
    <property type="entry name" value="TRICARBOXYLIC TRANSPORT PROTEIN"/>
    <property type="match status" value="1"/>
</dbReference>
<keyword evidence="1" id="KW-1133">Transmembrane helix</keyword>
<dbReference type="Pfam" id="PF01970">
    <property type="entry name" value="TctA"/>
    <property type="match status" value="1"/>
</dbReference>
<feature type="transmembrane region" description="Helical" evidence="1">
    <location>
        <begin position="20"/>
        <end position="46"/>
    </location>
</feature>
<feature type="transmembrane region" description="Helical" evidence="1">
    <location>
        <begin position="459"/>
        <end position="484"/>
    </location>
</feature>
<gene>
    <name evidence="3" type="ORF">OCV66_05215</name>
</gene>
<accession>A0ABT2U1I5</accession>
<evidence type="ECO:0000313" key="4">
    <source>
        <dbReference type="Proteomes" id="UP001652397"/>
    </source>
</evidence>
<dbReference type="EMBL" id="JAOQJE010000003">
    <property type="protein sequence ID" value="MCU6788489.1"/>
    <property type="molecule type" value="Genomic_DNA"/>
</dbReference>
<evidence type="ECO:0000256" key="1">
    <source>
        <dbReference type="SAM" id="Phobius"/>
    </source>
</evidence>
<feature type="transmembrane region" description="Helical" evidence="1">
    <location>
        <begin position="144"/>
        <end position="160"/>
    </location>
</feature>
<feature type="transmembrane region" description="Helical" evidence="1">
    <location>
        <begin position="353"/>
        <end position="376"/>
    </location>
</feature>
<keyword evidence="4" id="KW-1185">Reference proteome</keyword>
<keyword evidence="1" id="KW-0472">Membrane</keyword>
<feature type="transmembrane region" description="Helical" evidence="1">
    <location>
        <begin position="411"/>
        <end position="439"/>
    </location>
</feature>
<feature type="transmembrane region" description="Helical" evidence="1">
    <location>
        <begin position="196"/>
        <end position="214"/>
    </location>
</feature>
<comment type="caution">
    <text evidence="3">The sequence shown here is derived from an EMBL/GenBank/DDBJ whole genome shotgun (WGS) entry which is preliminary data.</text>
</comment>
<name>A0ABT2U1I5_9FIRM</name>
<keyword evidence="1" id="KW-0812">Transmembrane</keyword>
<sequence>MMEYFVSALTQVVQPLNLAVILLGTIVGILAGAMPGLSSIMALTIVTPFTFSLGGNSGILMLLGVFCGAIYGGSITAILINTPGTANSAATCLDGYPMSRHSPGRALAISTMASTFGGLFSAFALFFTAPMLAKVALNFGAPEYFALGIFGLSIVTGISSKSVFKGIIGAIIGLALATVGIDVISGQPRFAFGSVYLMGGIAYIPLLIGVYAFAQGLTLIEEKVTEKAKKDIKLERILPTWADIKKTSPTILGCSVIGTIIGAIPGTGGDIASWLGYTQAKRFAKDSSQFGKGDPRGIAAPESANNAVSGGALIPLLTLGIPGDAGSAVMLGALMMQGIIPSPLLFENQPVQVYIIIFGLIAANICMGLLGFGGIRIFSKISGVPKEILTPIIFVFCCVGTFCMNHNVYDIFFMLIAGAVGYFLIKLDFAMPPVILGLILGPTIEKNLQKALVLSDGSFSIFFTHPISCVLIVIAVVSLMLPLITYFVKKKRGKNEEAAAE</sequence>
<feature type="transmembrane region" description="Helical" evidence="1">
    <location>
        <begin position="388"/>
        <end position="404"/>
    </location>
</feature>